<keyword evidence="1" id="KW-0472">Membrane</keyword>
<protein>
    <recommendedName>
        <fullName evidence="4">DDE family transposase</fullName>
    </recommendedName>
</protein>
<evidence type="ECO:0000313" key="2">
    <source>
        <dbReference type="EMBL" id="NKX88015.1"/>
    </source>
</evidence>
<evidence type="ECO:0000256" key="1">
    <source>
        <dbReference type="SAM" id="Phobius"/>
    </source>
</evidence>
<dbReference type="Proteomes" id="UP000572007">
    <property type="component" value="Unassembled WGS sequence"/>
</dbReference>
<keyword evidence="1" id="KW-1133">Transmembrane helix</keyword>
<evidence type="ECO:0000313" key="3">
    <source>
        <dbReference type="Proteomes" id="UP000572007"/>
    </source>
</evidence>
<sequence>MSHRKVRARIEQAFARMKTCKILRYCRLRGAGVAVAMAGAATLANLAH</sequence>
<feature type="transmembrane region" description="Helical" evidence="1">
    <location>
        <begin position="26"/>
        <end position="47"/>
    </location>
</feature>
<proteinExistence type="predicted"/>
<dbReference type="AlphaFoldDB" id="A0A846W4L3"/>
<evidence type="ECO:0008006" key="4">
    <source>
        <dbReference type="Google" id="ProtNLM"/>
    </source>
</evidence>
<organism evidence="2 3">
    <name type="scientific">Nocardia coubleae</name>
    <dbReference type="NCBI Taxonomy" id="356147"/>
    <lineage>
        <taxon>Bacteria</taxon>
        <taxon>Bacillati</taxon>
        <taxon>Actinomycetota</taxon>
        <taxon>Actinomycetes</taxon>
        <taxon>Mycobacteriales</taxon>
        <taxon>Nocardiaceae</taxon>
        <taxon>Nocardia</taxon>
    </lineage>
</organism>
<gene>
    <name evidence="2" type="ORF">HGA10_11895</name>
</gene>
<dbReference type="EMBL" id="JAAXOM010000002">
    <property type="protein sequence ID" value="NKX88015.1"/>
    <property type="molecule type" value="Genomic_DNA"/>
</dbReference>
<keyword evidence="1" id="KW-0812">Transmembrane</keyword>
<name>A0A846W4L3_9NOCA</name>
<keyword evidence="3" id="KW-1185">Reference proteome</keyword>
<reference evidence="2 3" key="1">
    <citation type="submission" date="2020-04" db="EMBL/GenBank/DDBJ databases">
        <title>MicrobeNet Type strains.</title>
        <authorList>
            <person name="Nicholson A.C."/>
        </authorList>
    </citation>
    <scope>NUCLEOTIDE SEQUENCE [LARGE SCALE GENOMIC DNA]</scope>
    <source>
        <strain evidence="2 3">DSM 44960</strain>
    </source>
</reference>
<dbReference type="RefSeq" id="WP_157105019.1">
    <property type="nucleotide sequence ID" value="NZ_JAAXOM010000002.1"/>
</dbReference>
<accession>A0A846W4L3</accession>
<comment type="caution">
    <text evidence="2">The sequence shown here is derived from an EMBL/GenBank/DDBJ whole genome shotgun (WGS) entry which is preliminary data.</text>
</comment>